<organism evidence="3 4">
    <name type="scientific">Sporocytophaga myxococcoides</name>
    <dbReference type="NCBI Taxonomy" id="153721"/>
    <lineage>
        <taxon>Bacteria</taxon>
        <taxon>Pseudomonadati</taxon>
        <taxon>Bacteroidota</taxon>
        <taxon>Cytophagia</taxon>
        <taxon>Cytophagales</taxon>
        <taxon>Cytophagaceae</taxon>
        <taxon>Sporocytophaga</taxon>
    </lineage>
</organism>
<dbReference type="GO" id="GO:0070006">
    <property type="term" value="F:metalloaminopeptidase activity"/>
    <property type="evidence" value="ECO:0007669"/>
    <property type="project" value="TreeGrafter"/>
</dbReference>
<dbReference type="eggNOG" id="COG0308">
    <property type="taxonomic scope" value="Bacteria"/>
</dbReference>
<dbReference type="RefSeq" id="WP_052429944.1">
    <property type="nucleotide sequence ID" value="NZ_BBLT01000002.1"/>
</dbReference>
<dbReference type="Gene3D" id="2.60.40.1730">
    <property type="entry name" value="tricorn interacting facor f3 domain"/>
    <property type="match status" value="1"/>
</dbReference>
<dbReference type="Pfam" id="PF17900">
    <property type="entry name" value="Peptidase_M1_N"/>
    <property type="match status" value="1"/>
</dbReference>
<dbReference type="InterPro" id="IPR050344">
    <property type="entry name" value="Peptidase_M1_aminopeptidases"/>
</dbReference>
<dbReference type="CDD" id="cd09603">
    <property type="entry name" value="M1_APN_like"/>
    <property type="match status" value="1"/>
</dbReference>
<evidence type="ECO:0000259" key="2">
    <source>
        <dbReference type="Pfam" id="PF17900"/>
    </source>
</evidence>
<dbReference type="GO" id="GO:0043171">
    <property type="term" value="P:peptide catabolic process"/>
    <property type="evidence" value="ECO:0007669"/>
    <property type="project" value="TreeGrafter"/>
</dbReference>
<name>A0A098LB82_9BACT</name>
<dbReference type="InterPro" id="IPR027268">
    <property type="entry name" value="Peptidase_M4/M1_CTD_sf"/>
</dbReference>
<dbReference type="PANTHER" id="PTHR11533:SF174">
    <property type="entry name" value="PUROMYCIN-SENSITIVE AMINOPEPTIDASE-RELATED"/>
    <property type="match status" value="1"/>
</dbReference>
<feature type="domain" description="Peptidase M1 membrane alanine aminopeptidase" evidence="1">
    <location>
        <begin position="266"/>
        <end position="460"/>
    </location>
</feature>
<feature type="domain" description="Aminopeptidase N-like N-terminal" evidence="2">
    <location>
        <begin position="48"/>
        <end position="214"/>
    </location>
</feature>
<keyword evidence="4" id="KW-1185">Reference proteome</keyword>
<dbReference type="SUPFAM" id="SSF63737">
    <property type="entry name" value="Leukotriene A4 hydrolase N-terminal domain"/>
    <property type="match status" value="1"/>
</dbReference>
<dbReference type="PANTHER" id="PTHR11533">
    <property type="entry name" value="PROTEASE M1 ZINC METALLOPROTEASE"/>
    <property type="match status" value="1"/>
</dbReference>
<dbReference type="EMBL" id="BBLT01000002">
    <property type="protein sequence ID" value="GAL83699.1"/>
    <property type="molecule type" value="Genomic_DNA"/>
</dbReference>
<dbReference type="GO" id="GO:0008270">
    <property type="term" value="F:zinc ion binding"/>
    <property type="evidence" value="ECO:0007669"/>
    <property type="project" value="InterPro"/>
</dbReference>
<dbReference type="GO" id="GO:0005737">
    <property type="term" value="C:cytoplasm"/>
    <property type="evidence" value="ECO:0007669"/>
    <property type="project" value="TreeGrafter"/>
</dbReference>
<evidence type="ECO:0000259" key="1">
    <source>
        <dbReference type="Pfam" id="PF01433"/>
    </source>
</evidence>
<comment type="caution">
    <text evidence="3">The sequence shown here is derived from an EMBL/GenBank/DDBJ whole genome shotgun (WGS) entry which is preliminary data.</text>
</comment>
<dbReference type="STRING" id="153721.MYP_926"/>
<dbReference type="GO" id="GO:0042277">
    <property type="term" value="F:peptide binding"/>
    <property type="evidence" value="ECO:0007669"/>
    <property type="project" value="TreeGrafter"/>
</dbReference>
<protein>
    <submittedName>
        <fullName evidence="3">Aminopeptidase N</fullName>
    </submittedName>
</protein>
<dbReference type="Gene3D" id="1.10.390.10">
    <property type="entry name" value="Neutral Protease Domain 2"/>
    <property type="match status" value="1"/>
</dbReference>
<proteinExistence type="predicted"/>
<dbReference type="InterPro" id="IPR045357">
    <property type="entry name" value="Aminopeptidase_N-like_N"/>
</dbReference>
<accession>A0A098LB82</accession>
<keyword evidence="3" id="KW-0378">Hydrolase</keyword>
<dbReference type="InterPro" id="IPR014782">
    <property type="entry name" value="Peptidase_M1_dom"/>
</dbReference>
<dbReference type="OrthoDB" id="100605at2"/>
<keyword evidence="3" id="KW-0031">Aminopeptidase</keyword>
<gene>
    <name evidence="3" type="ORF">MYP_926</name>
</gene>
<dbReference type="Proteomes" id="UP000030185">
    <property type="component" value="Unassembled WGS sequence"/>
</dbReference>
<evidence type="ECO:0000313" key="3">
    <source>
        <dbReference type="EMBL" id="GAL83699.1"/>
    </source>
</evidence>
<dbReference type="AlphaFoldDB" id="A0A098LB82"/>
<dbReference type="GO" id="GO:0016020">
    <property type="term" value="C:membrane"/>
    <property type="evidence" value="ECO:0007669"/>
    <property type="project" value="TreeGrafter"/>
</dbReference>
<dbReference type="GO" id="GO:0005615">
    <property type="term" value="C:extracellular space"/>
    <property type="evidence" value="ECO:0007669"/>
    <property type="project" value="TreeGrafter"/>
</dbReference>
<dbReference type="Pfam" id="PF01433">
    <property type="entry name" value="Peptidase_M1"/>
    <property type="match status" value="1"/>
</dbReference>
<dbReference type="InterPro" id="IPR042097">
    <property type="entry name" value="Aminopeptidase_N-like_N_sf"/>
</dbReference>
<keyword evidence="3" id="KW-0645">Protease</keyword>
<dbReference type="SUPFAM" id="SSF55486">
    <property type="entry name" value="Metalloproteases ('zincins'), catalytic domain"/>
    <property type="match status" value="1"/>
</dbReference>
<reference evidence="3 4" key="1">
    <citation type="submission" date="2014-09" db="EMBL/GenBank/DDBJ databases">
        <title>Sporocytophaga myxococcoides PG-01 genome sequencing.</title>
        <authorList>
            <person name="Liu L."/>
            <person name="Gao P.J."/>
            <person name="Chen G.J."/>
            <person name="Wang L.S."/>
        </authorList>
    </citation>
    <scope>NUCLEOTIDE SEQUENCE [LARGE SCALE GENOMIC DNA]</scope>
    <source>
        <strain evidence="3 4">PG-01</strain>
    </source>
</reference>
<sequence>MYLRFFSITLLLLFTFHCGLSQIKSFTKYDTLRGSLSRERTCYDVHFYNLKLNIDPDKKYINGSNSIYFKIIEPTAKIQIDLSSRLTIDSILHQKGHLHFERDSNAVFINFKKALPNNSSDSITIYYSGSPAEASNPPWEGGFVWTKDAQGKPWIGVACEGDGASLWWPCKDHPSDEADSVQMAFSVPKGLTCISNGNLEKEVSGKDFNTYIWKVHYPINNYNVTLNIGNYAEVKDEYVRPDNSILDLRYYVLQYNEAKSWDYFQQVKPMLKCFEHYFGKYPFPKDGYAIVETPYLGMEHQSAISYGNKFRKNMLGYDYIVIHESAHEWWGNNVTACDHGDLWIQESFTTYAEALFVECIFDFNTSVKYLLRQRNYIKNSEPIKGPSNVNYHYWKDSDMYYKGSWMLHTLRSVIDNDSLWFSILKEIQDQFSQKQICSDELINFISQKGMINLRPFFNQYLLHTAIPVLKYKIERKKGKYYLIYKLNASEKDFALPIKIKSKNGNTIKIIAENIVKKVEIEENSIEDFKIPTDLYYISVEKLN</sequence>
<evidence type="ECO:0000313" key="4">
    <source>
        <dbReference type="Proteomes" id="UP000030185"/>
    </source>
</evidence>